<proteinExistence type="predicted"/>
<name>A0A1Z5RJ79_SORBI</name>
<evidence type="ECO:0000313" key="1">
    <source>
        <dbReference type="EMBL" id="OQU83823.1"/>
    </source>
</evidence>
<keyword evidence="2" id="KW-1185">Reference proteome</keyword>
<protein>
    <submittedName>
        <fullName evidence="1">Uncharacterized protein</fullName>
    </submittedName>
</protein>
<dbReference type="Gramene" id="OQU83823">
    <property type="protein sequence ID" value="OQU83823"/>
    <property type="gene ID" value="SORBI_3005G183450"/>
</dbReference>
<gene>
    <name evidence="1" type="ORF">SORBI_3005G183450</name>
</gene>
<dbReference type="Proteomes" id="UP000000768">
    <property type="component" value="Chromosome 5"/>
</dbReference>
<evidence type="ECO:0000313" key="2">
    <source>
        <dbReference type="Proteomes" id="UP000000768"/>
    </source>
</evidence>
<reference evidence="1 2" key="1">
    <citation type="journal article" date="2009" name="Nature">
        <title>The Sorghum bicolor genome and the diversification of grasses.</title>
        <authorList>
            <person name="Paterson A.H."/>
            <person name="Bowers J.E."/>
            <person name="Bruggmann R."/>
            <person name="Dubchak I."/>
            <person name="Grimwood J."/>
            <person name="Gundlach H."/>
            <person name="Haberer G."/>
            <person name="Hellsten U."/>
            <person name="Mitros T."/>
            <person name="Poliakov A."/>
            <person name="Schmutz J."/>
            <person name="Spannagl M."/>
            <person name="Tang H."/>
            <person name="Wang X."/>
            <person name="Wicker T."/>
            <person name="Bharti A.K."/>
            <person name="Chapman J."/>
            <person name="Feltus F.A."/>
            <person name="Gowik U."/>
            <person name="Grigoriev I.V."/>
            <person name="Lyons E."/>
            <person name="Maher C.A."/>
            <person name="Martis M."/>
            <person name="Narechania A."/>
            <person name="Otillar R.P."/>
            <person name="Penning B.W."/>
            <person name="Salamov A.A."/>
            <person name="Wang Y."/>
            <person name="Zhang L."/>
            <person name="Carpita N.C."/>
            <person name="Freeling M."/>
            <person name="Gingle A.R."/>
            <person name="Hash C.T."/>
            <person name="Keller B."/>
            <person name="Klein P."/>
            <person name="Kresovich S."/>
            <person name="McCann M.C."/>
            <person name="Ming R."/>
            <person name="Peterson D.G."/>
            <person name="Mehboob-ur-Rahman"/>
            <person name="Ware D."/>
            <person name="Westhoff P."/>
            <person name="Mayer K.F."/>
            <person name="Messing J."/>
            <person name="Rokhsar D.S."/>
        </authorList>
    </citation>
    <scope>NUCLEOTIDE SEQUENCE [LARGE SCALE GENOMIC DNA]</scope>
    <source>
        <strain evidence="2">cv. BTx623</strain>
    </source>
</reference>
<dbReference type="InParanoid" id="A0A1Z5RJ79"/>
<accession>A0A1Z5RJ79</accession>
<dbReference type="EMBL" id="CM000764">
    <property type="protein sequence ID" value="OQU83823.1"/>
    <property type="molecule type" value="Genomic_DNA"/>
</dbReference>
<dbReference type="AlphaFoldDB" id="A0A1Z5RJ79"/>
<sequence>MSYLCHHTLRLCQARGQPELLLSPISTTIRHLPCLYHLCRVEDYNVCLLHDDADWTPRVMALSSPLHPQHRAGPCHCPHGHRCSELRLPRPRHTARSDHGHPACLDYALSATEKH</sequence>
<reference evidence="2" key="2">
    <citation type="journal article" date="2018" name="Plant J.">
        <title>The Sorghum bicolor reference genome: improved assembly, gene annotations, a transcriptome atlas, and signatures of genome organization.</title>
        <authorList>
            <person name="McCormick R.F."/>
            <person name="Truong S.K."/>
            <person name="Sreedasyam A."/>
            <person name="Jenkins J."/>
            <person name="Shu S."/>
            <person name="Sims D."/>
            <person name="Kennedy M."/>
            <person name="Amirebrahimi M."/>
            <person name="Weers B.D."/>
            <person name="McKinley B."/>
            <person name="Mattison A."/>
            <person name="Morishige D.T."/>
            <person name="Grimwood J."/>
            <person name="Schmutz J."/>
            <person name="Mullet J.E."/>
        </authorList>
    </citation>
    <scope>NUCLEOTIDE SEQUENCE [LARGE SCALE GENOMIC DNA]</scope>
    <source>
        <strain evidence="2">cv. BTx623</strain>
    </source>
</reference>
<organism evidence="1 2">
    <name type="scientific">Sorghum bicolor</name>
    <name type="common">Sorghum</name>
    <name type="synonym">Sorghum vulgare</name>
    <dbReference type="NCBI Taxonomy" id="4558"/>
    <lineage>
        <taxon>Eukaryota</taxon>
        <taxon>Viridiplantae</taxon>
        <taxon>Streptophyta</taxon>
        <taxon>Embryophyta</taxon>
        <taxon>Tracheophyta</taxon>
        <taxon>Spermatophyta</taxon>
        <taxon>Magnoliopsida</taxon>
        <taxon>Liliopsida</taxon>
        <taxon>Poales</taxon>
        <taxon>Poaceae</taxon>
        <taxon>PACMAD clade</taxon>
        <taxon>Panicoideae</taxon>
        <taxon>Andropogonodae</taxon>
        <taxon>Andropogoneae</taxon>
        <taxon>Sorghinae</taxon>
        <taxon>Sorghum</taxon>
    </lineage>
</organism>